<keyword evidence="3" id="KW-0560">Oxidoreductase</keyword>
<dbReference type="EMBL" id="JAWWNJ010000066">
    <property type="protein sequence ID" value="KAK7012299.1"/>
    <property type="molecule type" value="Genomic_DNA"/>
</dbReference>
<protein>
    <submittedName>
        <fullName evidence="4">CBM1 domain-containing protein</fullName>
    </submittedName>
</protein>
<dbReference type="AlphaFoldDB" id="A0AAW0AH16"/>
<dbReference type="GO" id="GO:0018580">
    <property type="term" value="F:nitronate monooxygenase activity"/>
    <property type="evidence" value="ECO:0007669"/>
    <property type="project" value="InterPro"/>
</dbReference>
<dbReference type="Gene3D" id="3.20.20.70">
    <property type="entry name" value="Aldolase class I"/>
    <property type="match status" value="1"/>
</dbReference>
<dbReference type="Pfam" id="PF03060">
    <property type="entry name" value="NMO"/>
    <property type="match status" value="1"/>
</dbReference>
<evidence type="ECO:0000256" key="3">
    <source>
        <dbReference type="ARBA" id="ARBA00023002"/>
    </source>
</evidence>
<accession>A0AAW0AH16</accession>
<dbReference type="Proteomes" id="UP001362999">
    <property type="component" value="Unassembled WGS sequence"/>
</dbReference>
<keyword evidence="5" id="KW-1185">Reference proteome</keyword>
<dbReference type="InterPro" id="IPR013785">
    <property type="entry name" value="Aldolase_TIM"/>
</dbReference>
<evidence type="ECO:0000256" key="1">
    <source>
        <dbReference type="ARBA" id="ARBA00022630"/>
    </source>
</evidence>
<sequence length="386" mass="41570">MSVTHVCARVSGVQTSLIRAEHGCCCFYQIPLPMSHPMKVFNTKLTKLLGIRTPIVLPPMAGASGGNLAGQVSSAGGFGFLSAAYGTTPADFREQLSLARSAFQAPGSQHSAQVDFPVGVGYLAWQLEKSESTLVELLPIALEHNVQAIWFSFGERIAHWIDFVRDHDRRLGKDKRTLIFVQTSSVKEALIAANEWNADCIVVQGVESGGHGLNAALPLLNLVPLTMEAIQDGPPVVAAGGLANGAHLASMLTMGCSGCVFGTRFLLAKESLYTEVQREALIGASSELSVRSMAWDHARGSLGWPAGVDGRGLRNSTVKDFEAGIDIEELQSKFRDAVKQQDVDRCIVWAGTGVGQMARVQSAKDIVEELHRETIERLEAATKLYV</sequence>
<name>A0AAW0AH16_9AGAR</name>
<evidence type="ECO:0000256" key="2">
    <source>
        <dbReference type="ARBA" id="ARBA00022643"/>
    </source>
</evidence>
<proteinExistence type="predicted"/>
<evidence type="ECO:0000313" key="4">
    <source>
        <dbReference type="EMBL" id="KAK7012299.1"/>
    </source>
</evidence>
<organism evidence="4 5">
    <name type="scientific">Favolaschia claudopus</name>
    <dbReference type="NCBI Taxonomy" id="2862362"/>
    <lineage>
        <taxon>Eukaryota</taxon>
        <taxon>Fungi</taxon>
        <taxon>Dikarya</taxon>
        <taxon>Basidiomycota</taxon>
        <taxon>Agaricomycotina</taxon>
        <taxon>Agaricomycetes</taxon>
        <taxon>Agaricomycetidae</taxon>
        <taxon>Agaricales</taxon>
        <taxon>Marasmiineae</taxon>
        <taxon>Mycenaceae</taxon>
        <taxon>Favolaschia</taxon>
    </lineage>
</organism>
<keyword evidence="2" id="KW-0288">FMN</keyword>
<dbReference type="PANTHER" id="PTHR32332:SF31">
    <property type="entry name" value="2-NITROPROPANE DIOXYGENASE FAMILY, PUTATIVE (AFU_ORTHOLOGUE AFUA_2G09850)-RELATED"/>
    <property type="match status" value="1"/>
</dbReference>
<evidence type="ECO:0000313" key="5">
    <source>
        <dbReference type="Proteomes" id="UP001362999"/>
    </source>
</evidence>
<dbReference type="PANTHER" id="PTHR32332">
    <property type="entry name" value="2-NITROPROPANE DIOXYGENASE"/>
    <property type="match status" value="1"/>
</dbReference>
<keyword evidence="1" id="KW-0285">Flavoprotein</keyword>
<gene>
    <name evidence="4" type="ORF">R3P38DRAFT_3020902</name>
</gene>
<dbReference type="CDD" id="cd04730">
    <property type="entry name" value="NPD_like"/>
    <property type="match status" value="1"/>
</dbReference>
<dbReference type="SUPFAM" id="SSF51412">
    <property type="entry name" value="Inosine monophosphate dehydrogenase (IMPDH)"/>
    <property type="match status" value="1"/>
</dbReference>
<comment type="caution">
    <text evidence="4">The sequence shown here is derived from an EMBL/GenBank/DDBJ whole genome shotgun (WGS) entry which is preliminary data.</text>
</comment>
<dbReference type="InterPro" id="IPR004136">
    <property type="entry name" value="NMO"/>
</dbReference>
<reference evidence="4 5" key="1">
    <citation type="journal article" date="2024" name="J Genomics">
        <title>Draft genome sequencing and assembly of Favolaschia claudopus CIRM-BRFM 2984 isolated from oak limbs.</title>
        <authorList>
            <person name="Navarro D."/>
            <person name="Drula E."/>
            <person name="Chaduli D."/>
            <person name="Cazenave R."/>
            <person name="Ahrendt S."/>
            <person name="Wang J."/>
            <person name="Lipzen A."/>
            <person name="Daum C."/>
            <person name="Barry K."/>
            <person name="Grigoriev I.V."/>
            <person name="Favel A."/>
            <person name="Rosso M.N."/>
            <person name="Martin F."/>
        </authorList>
    </citation>
    <scope>NUCLEOTIDE SEQUENCE [LARGE SCALE GENOMIC DNA]</scope>
    <source>
        <strain evidence="4 5">CIRM-BRFM 2984</strain>
    </source>
</reference>